<keyword evidence="8 13" id="KW-0472">Membrane</keyword>
<dbReference type="Pfam" id="PF00060">
    <property type="entry name" value="Lig_chan"/>
    <property type="match status" value="1"/>
</dbReference>
<feature type="disulfide bond" evidence="14">
    <location>
        <begin position="755"/>
        <end position="811"/>
    </location>
</feature>
<keyword evidence="12 13" id="KW-0407">Ion channel</keyword>
<sequence>MCKEMNAVWFKVQLSPCLISVYTVKKSWILMCLLIITILLFFSNGIEGSSGSKKVTDIGAIIDIKCLSGKEAKTAMEIAVQNFNNGSKRHQLSLHFKHSSGDPLQAADAAKGLIKEKNVKVLIVMRTWDDAALVADIGNQAEIPILSFTAPAITPPLVSVRWPFLIRMASDASQTMKCIAALVHSYSWKRVVVIYEDDMLGGESGKLALLSEALRDVGSEIEYRLALPPISFLSKPEDVIQEELIKVLKTIQCRVFVVLQSSFPMVAHLFEGANKLGLAGKDTSWIVANSIADSLDTFEASVISSMEGTLGLKTYYPSNTAYYRSFKEKFRRVFRLDYPDEDGFVPGIEALKAYDSITIISQAIERLNGNTSVPKMLLKILSYGNFTGLSGQIHLEAGQLSHAPMVIVNVVGKKYKELGFWLPNNGFSDTLTALKGRETLRSENGSGPVIWPGNLRERDPKGWAMPNEKEPMKIIVPSGTFEKFVSFPSGGKRPVGFCIELFDEVLKILNYSLPHEFDLHDGSYDEMIQYVYEKKYDAVVGDITILAERTKYVEFTQPYLESGLSMIVPSKPDNSMWLFVKPFDMKLWLTTGAIFIYTSIVVWFLERQNNPASPRVKGSWKTQIGTSIWFTFSSLFFAHRENTNSNLGRVVFASWLCVVFILTNSYSAGLTSMLTVKRMNPDFAYVNDLIKDKLNVGCDNDSFVKNYLKNVIGLDPNRIRPMDNIENFTDEFEKHNIAAAFLELPYEKVFLNQYCKSYSSTGATYRFGGFSFAFQKGSPIATDFSKAILKLSENGRLKELNDIWFAPSSECSNNGRDDNDVESLTLRSFWGVYVIYGVISFICIFVVVFQLKYKGQANDNNNSNPSQEVKVVEMMNYSGNGEHNNSPGRMLPGFARKRSMEPRNSAKWASVRPSDGTA</sequence>
<keyword evidence="7 13" id="KW-0406">Ion transport</keyword>
<accession>A0AAV8T452</accession>
<keyword evidence="9 13" id="KW-0675">Receptor</keyword>
<keyword evidence="6 16" id="KW-1133">Transmembrane helix</keyword>
<feature type="domain" description="Ionotropic glutamate receptor C-terminal" evidence="17">
    <location>
        <begin position="473"/>
        <end position="807"/>
    </location>
</feature>
<comment type="subcellular location">
    <subcellularLocation>
        <location evidence="1">Membrane</location>
        <topology evidence="1">Multi-pass membrane protein</topology>
    </subcellularLocation>
</comment>
<feature type="region of interest" description="Disordered" evidence="15">
    <location>
        <begin position="880"/>
        <end position="918"/>
    </location>
</feature>
<evidence type="ECO:0000256" key="2">
    <source>
        <dbReference type="ARBA" id="ARBA00008685"/>
    </source>
</evidence>
<keyword evidence="14" id="KW-1015">Disulfide bond</keyword>
<evidence type="ECO:0000256" key="8">
    <source>
        <dbReference type="ARBA" id="ARBA00023136"/>
    </source>
</evidence>
<dbReference type="InterPro" id="IPR028082">
    <property type="entry name" value="Peripla_BP_I"/>
</dbReference>
<dbReference type="EMBL" id="JAIWQS010000006">
    <property type="protein sequence ID" value="KAJ8761526.1"/>
    <property type="molecule type" value="Genomic_DNA"/>
</dbReference>
<organism evidence="18 19">
    <name type="scientific">Erythroxylum novogranatense</name>
    <dbReference type="NCBI Taxonomy" id="1862640"/>
    <lineage>
        <taxon>Eukaryota</taxon>
        <taxon>Viridiplantae</taxon>
        <taxon>Streptophyta</taxon>
        <taxon>Embryophyta</taxon>
        <taxon>Tracheophyta</taxon>
        <taxon>Spermatophyta</taxon>
        <taxon>Magnoliopsida</taxon>
        <taxon>eudicotyledons</taxon>
        <taxon>Gunneridae</taxon>
        <taxon>Pentapetalae</taxon>
        <taxon>rosids</taxon>
        <taxon>fabids</taxon>
        <taxon>Malpighiales</taxon>
        <taxon>Erythroxylaceae</taxon>
        <taxon>Erythroxylum</taxon>
    </lineage>
</organism>
<dbReference type="SMART" id="SM00079">
    <property type="entry name" value="PBPe"/>
    <property type="match status" value="1"/>
</dbReference>
<dbReference type="GO" id="GO:0016020">
    <property type="term" value="C:membrane"/>
    <property type="evidence" value="ECO:0007669"/>
    <property type="project" value="UniProtKB-SubCell"/>
</dbReference>
<dbReference type="InterPro" id="IPR044440">
    <property type="entry name" value="GABAb_receptor_plant_PBP1"/>
</dbReference>
<dbReference type="Proteomes" id="UP001159364">
    <property type="component" value="Linkage Group LG06"/>
</dbReference>
<dbReference type="PIRSF" id="PIRSF037090">
    <property type="entry name" value="Iontro_Glu-like_rcpt_pln"/>
    <property type="match status" value="1"/>
</dbReference>
<feature type="transmembrane region" description="Helical" evidence="16">
    <location>
        <begin position="650"/>
        <end position="669"/>
    </location>
</feature>
<dbReference type="Gene3D" id="3.40.190.10">
    <property type="entry name" value="Periplasmic binding protein-like II"/>
    <property type="match status" value="2"/>
</dbReference>
<name>A0AAV8T452_9ROSI</name>
<dbReference type="PANTHER" id="PTHR18966">
    <property type="entry name" value="IONOTROPIC GLUTAMATE RECEPTOR"/>
    <property type="match status" value="1"/>
</dbReference>
<dbReference type="FunFam" id="3.40.50.2300:FF:000188">
    <property type="entry name" value="Glutamate receptor"/>
    <property type="match status" value="1"/>
</dbReference>
<evidence type="ECO:0000256" key="10">
    <source>
        <dbReference type="ARBA" id="ARBA00023180"/>
    </source>
</evidence>
<dbReference type="Pfam" id="PF01094">
    <property type="entry name" value="ANF_receptor"/>
    <property type="match status" value="1"/>
</dbReference>
<keyword evidence="11 13" id="KW-1071">Ligand-gated ion channel</keyword>
<evidence type="ECO:0000313" key="19">
    <source>
        <dbReference type="Proteomes" id="UP001159364"/>
    </source>
</evidence>
<dbReference type="InterPro" id="IPR001320">
    <property type="entry name" value="Iontro_rcpt_C"/>
</dbReference>
<evidence type="ECO:0000256" key="9">
    <source>
        <dbReference type="ARBA" id="ARBA00023170"/>
    </source>
</evidence>
<dbReference type="GO" id="GO:0015276">
    <property type="term" value="F:ligand-gated monoatomic ion channel activity"/>
    <property type="evidence" value="ECO:0007669"/>
    <property type="project" value="InterPro"/>
</dbReference>
<evidence type="ECO:0000259" key="17">
    <source>
        <dbReference type="SMART" id="SM00079"/>
    </source>
</evidence>
<evidence type="ECO:0000256" key="15">
    <source>
        <dbReference type="SAM" id="MobiDB-lite"/>
    </source>
</evidence>
<evidence type="ECO:0000256" key="12">
    <source>
        <dbReference type="ARBA" id="ARBA00023303"/>
    </source>
</evidence>
<dbReference type="InterPro" id="IPR001828">
    <property type="entry name" value="ANF_lig-bd_rcpt"/>
</dbReference>
<keyword evidence="5" id="KW-0732">Signal</keyword>
<feature type="transmembrane region" description="Helical" evidence="16">
    <location>
        <begin position="830"/>
        <end position="849"/>
    </location>
</feature>
<feature type="transmembrane region" description="Helical" evidence="16">
    <location>
        <begin position="587"/>
        <end position="605"/>
    </location>
</feature>
<reference evidence="18 19" key="1">
    <citation type="submission" date="2021-09" db="EMBL/GenBank/DDBJ databases">
        <title>Genomic insights and catalytic innovation underlie evolution of tropane alkaloids biosynthesis.</title>
        <authorList>
            <person name="Wang Y.-J."/>
            <person name="Tian T."/>
            <person name="Huang J.-P."/>
            <person name="Huang S.-X."/>
        </authorList>
    </citation>
    <scope>NUCLEOTIDE SEQUENCE [LARGE SCALE GENOMIC DNA]</scope>
    <source>
        <strain evidence="18">KIB-2018</strain>
        <tissue evidence="18">Leaf</tissue>
    </source>
</reference>
<dbReference type="SUPFAM" id="SSF53822">
    <property type="entry name" value="Periplasmic binding protein-like I"/>
    <property type="match status" value="1"/>
</dbReference>
<evidence type="ECO:0000256" key="6">
    <source>
        <dbReference type="ARBA" id="ARBA00022989"/>
    </source>
</evidence>
<comment type="caution">
    <text evidence="18">The sequence shown here is derived from an EMBL/GenBank/DDBJ whole genome shotgun (WGS) entry which is preliminary data.</text>
</comment>
<evidence type="ECO:0000256" key="5">
    <source>
        <dbReference type="ARBA" id="ARBA00022729"/>
    </source>
</evidence>
<feature type="transmembrane region" description="Helical" evidence="16">
    <location>
        <begin position="28"/>
        <end position="46"/>
    </location>
</feature>
<dbReference type="CDD" id="cd13686">
    <property type="entry name" value="GluR_Plant"/>
    <property type="match status" value="1"/>
</dbReference>
<comment type="function">
    <text evidence="13">Glutamate-gated receptor that probably acts as non-selective cation channel.</text>
</comment>
<evidence type="ECO:0000256" key="7">
    <source>
        <dbReference type="ARBA" id="ARBA00023065"/>
    </source>
</evidence>
<evidence type="ECO:0000256" key="1">
    <source>
        <dbReference type="ARBA" id="ARBA00004141"/>
    </source>
</evidence>
<dbReference type="Gene3D" id="1.10.287.70">
    <property type="match status" value="1"/>
</dbReference>
<keyword evidence="3 13" id="KW-0813">Transport</keyword>
<keyword evidence="4 16" id="KW-0812">Transmembrane</keyword>
<evidence type="ECO:0000256" key="16">
    <source>
        <dbReference type="SAM" id="Phobius"/>
    </source>
</evidence>
<evidence type="ECO:0000256" key="4">
    <source>
        <dbReference type="ARBA" id="ARBA00022692"/>
    </source>
</evidence>
<dbReference type="Pfam" id="PF10613">
    <property type="entry name" value="Lig_chan-Glu_bd"/>
    <property type="match status" value="1"/>
</dbReference>
<dbReference type="InterPro" id="IPR019594">
    <property type="entry name" value="Glu/Gly-bd"/>
</dbReference>
<evidence type="ECO:0000313" key="18">
    <source>
        <dbReference type="EMBL" id="KAJ8761526.1"/>
    </source>
</evidence>
<dbReference type="FunFam" id="3.40.190.10:FF:000054">
    <property type="entry name" value="Glutamate receptor"/>
    <property type="match status" value="1"/>
</dbReference>
<dbReference type="SUPFAM" id="SSF53850">
    <property type="entry name" value="Periplasmic binding protein-like II"/>
    <property type="match status" value="1"/>
</dbReference>
<dbReference type="InterPro" id="IPR015683">
    <property type="entry name" value="Ionotropic_Glu_rcpt"/>
</dbReference>
<evidence type="ECO:0000256" key="3">
    <source>
        <dbReference type="ARBA" id="ARBA00022448"/>
    </source>
</evidence>
<protein>
    <recommendedName>
        <fullName evidence="13">Glutamate receptor</fullName>
    </recommendedName>
</protein>
<dbReference type="InterPro" id="IPR017103">
    <property type="entry name" value="Iontropic_Glu_rcpt_pln"/>
</dbReference>
<dbReference type="CDD" id="cd19990">
    <property type="entry name" value="PBP1_GABAb_receptor_plant"/>
    <property type="match status" value="1"/>
</dbReference>
<gene>
    <name evidence="18" type="ORF">K2173_001661</name>
</gene>
<dbReference type="FunFam" id="1.10.287.70:FF:000037">
    <property type="entry name" value="Glutamate receptor"/>
    <property type="match status" value="1"/>
</dbReference>
<dbReference type="Gene3D" id="3.40.50.2300">
    <property type="match status" value="2"/>
</dbReference>
<keyword evidence="10" id="KW-0325">Glycoprotein</keyword>
<comment type="similarity">
    <text evidence="2 13">Belongs to the glutamate-gated ion channel (TC 1.A.10.1) family.</text>
</comment>
<dbReference type="AlphaFoldDB" id="A0AAV8T452"/>
<evidence type="ECO:0000256" key="11">
    <source>
        <dbReference type="ARBA" id="ARBA00023286"/>
    </source>
</evidence>
<keyword evidence="19" id="KW-1185">Reference proteome</keyword>
<proteinExistence type="inferred from homology"/>
<evidence type="ECO:0000256" key="14">
    <source>
        <dbReference type="PIRSR" id="PIRSR037090-50"/>
    </source>
</evidence>
<evidence type="ECO:0000256" key="13">
    <source>
        <dbReference type="PIRNR" id="PIRNR037090"/>
    </source>
</evidence>